<reference evidence="17 18" key="1">
    <citation type="journal article" date="2017" name="Int. J. Syst. Evol. Microbiol.">
        <title>Erythrobacter aquimixticola sp. nov., isolated from the junction between the ocean and a freshwater spring.</title>
        <authorList>
            <person name="Park S."/>
            <person name="Jung Y.T."/>
            <person name="Choi S.J."/>
            <person name="Yoon J.H."/>
        </authorList>
    </citation>
    <scope>NUCLEOTIDE SEQUENCE [LARGE SCALE GENOMIC DNA]</scope>
    <source>
        <strain evidence="17 18">JSSK-14</strain>
    </source>
</reference>
<feature type="domain" description="Peptidase S11 D-Ala-D-Ala carboxypeptidase A C-terminal" evidence="16">
    <location>
        <begin position="267"/>
        <end position="358"/>
    </location>
</feature>
<comment type="pathway">
    <text evidence="2">Cell wall biogenesis; peptidoglycan biosynthesis.</text>
</comment>
<dbReference type="SUPFAM" id="SSF69189">
    <property type="entry name" value="Penicillin-binding protein associated domain"/>
    <property type="match status" value="1"/>
</dbReference>
<dbReference type="InterPro" id="IPR012338">
    <property type="entry name" value="Beta-lactam/transpept-like"/>
</dbReference>
<keyword evidence="6" id="KW-0645">Protease</keyword>
<dbReference type="PANTHER" id="PTHR21581:SF6">
    <property type="entry name" value="TRAFFICKING PROTEIN PARTICLE COMPLEX SUBUNIT 12"/>
    <property type="match status" value="1"/>
</dbReference>
<evidence type="ECO:0000259" key="16">
    <source>
        <dbReference type="SMART" id="SM00936"/>
    </source>
</evidence>
<keyword evidence="10" id="KW-0573">Peptidoglycan synthesis</keyword>
<dbReference type="GO" id="GO:0008360">
    <property type="term" value="P:regulation of cell shape"/>
    <property type="evidence" value="ECO:0007669"/>
    <property type="project" value="UniProtKB-KW"/>
</dbReference>
<evidence type="ECO:0000313" key="18">
    <source>
        <dbReference type="Proteomes" id="UP000285232"/>
    </source>
</evidence>
<keyword evidence="7" id="KW-0732">Signal</keyword>
<feature type="active site" description="Acyl-ester intermediate" evidence="13">
    <location>
        <position position="50"/>
    </location>
</feature>
<dbReference type="Gene3D" id="3.40.710.10">
    <property type="entry name" value="DD-peptidase/beta-lactamase superfamily"/>
    <property type="match status" value="1"/>
</dbReference>
<dbReference type="InterPro" id="IPR037167">
    <property type="entry name" value="Peptidase_S11_C_sf"/>
</dbReference>
<feature type="active site" description="Proton acceptor" evidence="13">
    <location>
        <position position="53"/>
    </location>
</feature>
<dbReference type="InterPro" id="IPR015956">
    <property type="entry name" value="Peniciliin-bd_prot_C_sf"/>
</dbReference>
<sequence>MAAMFAAPATAASQTAAPVPDEIPIALLVDATSGQVLFAREPDRRFVPASVTKVMTAYTAFELVEDGTLRLDMPFLYTQELEDEWYNEGSNMFLLAGERPTIAQLLLGITTVSGNDASVAIAEAATGSLDDWLALMNRNARALGMRDTHFGSPNGFPDGGRTYTTAYDLALLGQAITQRHPGLYRRFFGHRLLTWRNLTQGNHDPVTGRVEGADGMKTGYTNEAGFTFLGSAERGGRRLIEVIAGAPTDRSRDIAARALLEWGFDAFERKTLAEGETVVGKAAVQDGDRAEVGLRLPRDFAVALPQGTEVSRWRTEIVYRGPVVAPIAQGDTIARIRLTIDGEVVVEAPLEAAESVDRANLFERIGNGISGWLT</sequence>
<dbReference type="Pfam" id="PF00768">
    <property type="entry name" value="Peptidase_S11"/>
    <property type="match status" value="1"/>
</dbReference>
<evidence type="ECO:0000256" key="14">
    <source>
        <dbReference type="PIRSR" id="PIRSR618044-2"/>
    </source>
</evidence>
<dbReference type="GO" id="GO:0009252">
    <property type="term" value="P:peptidoglycan biosynthetic process"/>
    <property type="evidence" value="ECO:0007669"/>
    <property type="project" value="UniProtKB-UniPathway"/>
</dbReference>
<evidence type="ECO:0000256" key="2">
    <source>
        <dbReference type="ARBA" id="ARBA00004752"/>
    </source>
</evidence>
<evidence type="ECO:0000256" key="13">
    <source>
        <dbReference type="PIRSR" id="PIRSR618044-1"/>
    </source>
</evidence>
<evidence type="ECO:0000256" key="15">
    <source>
        <dbReference type="RuleBase" id="RU004016"/>
    </source>
</evidence>
<comment type="catalytic activity">
    <reaction evidence="12">
        <text>Preferential cleavage: (Ac)2-L-Lys-D-Ala-|-D-Ala. Also transpeptidation of peptidyl-alanyl moieties that are N-acyl substituents of D-alanine.</text>
        <dbReference type="EC" id="3.4.16.4"/>
    </reaction>
</comment>
<keyword evidence="11" id="KW-0961">Cell wall biogenesis/degradation</keyword>
<dbReference type="EMBL" id="RAHX01000001">
    <property type="protein sequence ID" value="RJY08462.1"/>
    <property type="molecule type" value="Genomic_DNA"/>
</dbReference>
<dbReference type="GO" id="GO:0006508">
    <property type="term" value="P:proteolysis"/>
    <property type="evidence" value="ECO:0007669"/>
    <property type="project" value="UniProtKB-KW"/>
</dbReference>
<feature type="active site" evidence="13">
    <location>
        <position position="113"/>
    </location>
</feature>
<dbReference type="GO" id="GO:0071555">
    <property type="term" value="P:cell wall organization"/>
    <property type="evidence" value="ECO:0007669"/>
    <property type="project" value="UniProtKB-KW"/>
</dbReference>
<evidence type="ECO:0000256" key="10">
    <source>
        <dbReference type="ARBA" id="ARBA00022984"/>
    </source>
</evidence>
<dbReference type="Pfam" id="PF07943">
    <property type="entry name" value="PBP5_C"/>
    <property type="match status" value="1"/>
</dbReference>
<dbReference type="Proteomes" id="UP000285232">
    <property type="component" value="Unassembled WGS sequence"/>
</dbReference>
<gene>
    <name evidence="17" type="ORF">D6201_03000</name>
</gene>
<evidence type="ECO:0000256" key="11">
    <source>
        <dbReference type="ARBA" id="ARBA00023316"/>
    </source>
</evidence>
<dbReference type="GO" id="GO:0009002">
    <property type="term" value="F:serine-type D-Ala-D-Ala carboxypeptidase activity"/>
    <property type="evidence" value="ECO:0007669"/>
    <property type="project" value="UniProtKB-EC"/>
</dbReference>
<comment type="function">
    <text evidence="1">Removes C-terminal D-alanyl residues from sugar-peptide cell wall precursors.</text>
</comment>
<dbReference type="AlphaFoldDB" id="A0A419RRN1"/>
<comment type="similarity">
    <text evidence="3 15">Belongs to the peptidase S11 family.</text>
</comment>
<evidence type="ECO:0000256" key="12">
    <source>
        <dbReference type="ARBA" id="ARBA00034000"/>
    </source>
</evidence>
<dbReference type="InterPro" id="IPR012907">
    <property type="entry name" value="Peptidase_S11_C"/>
</dbReference>
<dbReference type="SUPFAM" id="SSF56601">
    <property type="entry name" value="beta-lactamase/transpeptidase-like"/>
    <property type="match status" value="1"/>
</dbReference>
<proteinExistence type="inferred from homology"/>
<dbReference type="InterPro" id="IPR018044">
    <property type="entry name" value="Peptidase_S11"/>
</dbReference>
<keyword evidence="18" id="KW-1185">Reference proteome</keyword>
<evidence type="ECO:0000256" key="1">
    <source>
        <dbReference type="ARBA" id="ARBA00003217"/>
    </source>
</evidence>
<feature type="binding site" evidence="14">
    <location>
        <position position="217"/>
    </location>
    <ligand>
        <name>substrate</name>
    </ligand>
</feature>
<evidence type="ECO:0000256" key="3">
    <source>
        <dbReference type="ARBA" id="ARBA00007164"/>
    </source>
</evidence>
<dbReference type="PRINTS" id="PR00725">
    <property type="entry name" value="DADACBPTASE1"/>
</dbReference>
<evidence type="ECO:0000256" key="4">
    <source>
        <dbReference type="ARBA" id="ARBA00012448"/>
    </source>
</evidence>
<accession>A0A419RRN1</accession>
<dbReference type="PANTHER" id="PTHR21581">
    <property type="entry name" value="D-ALANYL-D-ALANINE CARBOXYPEPTIDASE"/>
    <property type="match status" value="1"/>
</dbReference>
<protein>
    <recommendedName>
        <fullName evidence="4">serine-type D-Ala-D-Ala carboxypeptidase</fullName>
        <ecNumber evidence="4">3.4.16.4</ecNumber>
    </recommendedName>
</protein>
<evidence type="ECO:0000313" key="17">
    <source>
        <dbReference type="EMBL" id="RJY08462.1"/>
    </source>
</evidence>
<comment type="caution">
    <text evidence="17">The sequence shown here is derived from an EMBL/GenBank/DDBJ whole genome shotgun (WGS) entry which is preliminary data.</text>
</comment>
<evidence type="ECO:0000256" key="8">
    <source>
        <dbReference type="ARBA" id="ARBA00022801"/>
    </source>
</evidence>
<dbReference type="UniPathway" id="UPA00219"/>
<evidence type="ECO:0000256" key="9">
    <source>
        <dbReference type="ARBA" id="ARBA00022960"/>
    </source>
</evidence>
<dbReference type="InterPro" id="IPR001967">
    <property type="entry name" value="Peptidase_S11_N"/>
</dbReference>
<name>A0A419RRN1_9SPHN</name>
<evidence type="ECO:0000256" key="7">
    <source>
        <dbReference type="ARBA" id="ARBA00022729"/>
    </source>
</evidence>
<keyword evidence="8" id="KW-0378">Hydrolase</keyword>
<dbReference type="SMART" id="SM00936">
    <property type="entry name" value="PBP5_C"/>
    <property type="match status" value="1"/>
</dbReference>
<keyword evidence="5 17" id="KW-0121">Carboxypeptidase</keyword>
<organism evidence="17 18">
    <name type="scientific">Aurantiacibacter aquimixticola</name>
    <dbReference type="NCBI Taxonomy" id="1958945"/>
    <lineage>
        <taxon>Bacteria</taxon>
        <taxon>Pseudomonadati</taxon>
        <taxon>Pseudomonadota</taxon>
        <taxon>Alphaproteobacteria</taxon>
        <taxon>Sphingomonadales</taxon>
        <taxon>Erythrobacteraceae</taxon>
        <taxon>Aurantiacibacter</taxon>
    </lineage>
</organism>
<dbReference type="EC" id="3.4.16.4" evidence="4"/>
<evidence type="ECO:0000256" key="5">
    <source>
        <dbReference type="ARBA" id="ARBA00022645"/>
    </source>
</evidence>
<keyword evidence="9" id="KW-0133">Cell shape</keyword>
<dbReference type="Gene3D" id="2.60.410.10">
    <property type="entry name" value="D-Ala-D-Ala carboxypeptidase, C-terminal domain"/>
    <property type="match status" value="1"/>
</dbReference>
<evidence type="ECO:0000256" key="6">
    <source>
        <dbReference type="ARBA" id="ARBA00022670"/>
    </source>
</evidence>
<dbReference type="OrthoDB" id="9795979at2"/>